<organism evidence="1">
    <name type="scientific">Salmonella phage vB_SEnST11_KE22</name>
    <dbReference type="NCBI Taxonomy" id="3161173"/>
    <lineage>
        <taxon>Viruses</taxon>
        <taxon>Duplodnaviria</taxon>
        <taxon>Heunggongvirae</taxon>
        <taxon>Uroviricota</taxon>
        <taxon>Caudoviricetes</taxon>
        <taxon>Vequintavirinae</taxon>
        <taxon>Seunavirus</taxon>
    </lineage>
</organism>
<reference evidence="1" key="1">
    <citation type="submission" date="2024-05" db="EMBL/GenBank/DDBJ databases">
        <authorList>
            <person name="Mugo M.M."/>
            <person name="Musyoki A.M."/>
            <person name="Makumi A.M."/>
            <person name="Mutai I."/>
            <person name="Drechsel O."/>
            <person name="Kering K.K."/>
            <person name="Muturi P."/>
            <person name="Mbae C.K."/>
            <person name="Kariuki S.M."/>
        </authorList>
    </citation>
    <scope>NUCLEOTIDE SEQUENCE</scope>
</reference>
<accession>A0AAU8GFJ0</accession>
<sequence>MKNYFNSRALARSAAKANGGKVIDNGTAAPAGKRWQVIPGYVVEAIQDTADQRAEMERAPVVTLGITCGYRNRQAARVSYVHDANGKPIPVTRRRSFSHVMQ</sequence>
<proteinExistence type="predicted"/>
<evidence type="ECO:0000313" key="1">
    <source>
        <dbReference type="EMBL" id="XCH40258.1"/>
    </source>
</evidence>
<protein>
    <submittedName>
        <fullName evidence="1">Uncharacterized protein</fullName>
    </submittedName>
</protein>
<name>A0AAU8GFJ0_9CAUD</name>
<gene>
    <name evidence="1" type="ORF">NDDWPVAN_CDS0132</name>
</gene>
<dbReference type="EMBL" id="PP856721">
    <property type="protein sequence ID" value="XCH40258.1"/>
    <property type="molecule type" value="Genomic_DNA"/>
</dbReference>